<evidence type="ECO:0000313" key="2">
    <source>
        <dbReference type="Proteomes" id="UP000886887"/>
    </source>
</evidence>
<dbReference type="AlphaFoldDB" id="A0A9D0ZBJ9"/>
<sequence length="699" mass="75003">MACKREITSLRLSGAGYVLDVRPPCTVLQALSGAGAVEGLEEGLRAREAEWAALRTWTFSGVADVRDVADERVYLCFETLRGTGVLRVSGREIAFSDGPLRVDVTGEAFGREEMPFELAFDSAPPVGVPPRAAQGIPGRVRLMGVSAARIERMALRAQADELVAEVAVEAFVPGRYTLRYALTAGDEILGVFSFEETLPAARVTLLHAMRPGDVSWPLWRPGRNNAPVSARLQLLRRHMACDSLRVRTGFRTVQSELCLPGQPAMLCGVDGEPMHVLCARHEPDVHAAAARADFDALVRLAREAGLNALFVCGEEAEAFYDACDEAGLMIFQRLPRGQEEETAARLCARPCIVQWAAQDVPAAQAALARLGDVRPLALPAQPGLPGAGATACMMRGPELPGSLEDMARGFAQDTAPMREAPVRAAVSGVRLQELAAGAPCWPETGPFWMLRGGGSVIDREMLREACGEAPAEDMRALCALSRCLQAEALRRAALGARMRGASAVLGSLRESFPAPCSDALVEADGARRPAYFAVREALAPLCAAICLDRLACWPGTHLDGFIHLLCREQMQDVAVHAALYDASGAVLWQEARIVQEKSQQVLRAYAQLPETPGLLLLRVCVLRGAQEVARSEQIVCVGAPGPMWPLLHPAPAALRAQDGRVRNDGAFAAFGVLTGEGWFNLLPGEDASCPDGRFECLNG</sequence>
<evidence type="ECO:0008006" key="3">
    <source>
        <dbReference type="Google" id="ProtNLM"/>
    </source>
</evidence>
<reference evidence="1" key="2">
    <citation type="journal article" date="2021" name="PeerJ">
        <title>Extensive microbial diversity within the chicken gut microbiome revealed by metagenomics and culture.</title>
        <authorList>
            <person name="Gilroy R."/>
            <person name="Ravi A."/>
            <person name="Getino M."/>
            <person name="Pursley I."/>
            <person name="Horton D.L."/>
            <person name="Alikhan N.F."/>
            <person name="Baker D."/>
            <person name="Gharbi K."/>
            <person name="Hall N."/>
            <person name="Watson M."/>
            <person name="Adriaenssens E.M."/>
            <person name="Foster-Nyarko E."/>
            <person name="Jarju S."/>
            <person name="Secka A."/>
            <person name="Antonio M."/>
            <person name="Oren A."/>
            <person name="Chaudhuri R.R."/>
            <person name="La Ragione R."/>
            <person name="Hildebrand F."/>
            <person name="Pallen M.J."/>
        </authorList>
    </citation>
    <scope>NUCLEOTIDE SEQUENCE</scope>
    <source>
        <strain evidence="1">ChiSxjej2B14-6234</strain>
    </source>
</reference>
<dbReference type="EMBL" id="DVFJ01000030">
    <property type="protein sequence ID" value="HIQ72181.1"/>
    <property type="molecule type" value="Genomic_DNA"/>
</dbReference>
<proteinExistence type="predicted"/>
<gene>
    <name evidence="1" type="ORF">IAB73_08255</name>
</gene>
<name>A0A9D0ZBJ9_9FIRM</name>
<comment type="caution">
    <text evidence="1">The sequence shown here is derived from an EMBL/GenBank/DDBJ whole genome shotgun (WGS) entry which is preliminary data.</text>
</comment>
<evidence type="ECO:0000313" key="1">
    <source>
        <dbReference type="EMBL" id="HIQ72181.1"/>
    </source>
</evidence>
<dbReference type="Proteomes" id="UP000886887">
    <property type="component" value="Unassembled WGS sequence"/>
</dbReference>
<dbReference type="InterPro" id="IPR017853">
    <property type="entry name" value="GH"/>
</dbReference>
<organism evidence="1 2">
    <name type="scientific">Candidatus Onthenecus intestinigallinarum</name>
    <dbReference type="NCBI Taxonomy" id="2840875"/>
    <lineage>
        <taxon>Bacteria</taxon>
        <taxon>Bacillati</taxon>
        <taxon>Bacillota</taxon>
        <taxon>Clostridia</taxon>
        <taxon>Eubacteriales</taxon>
        <taxon>Candidatus Onthenecus</taxon>
    </lineage>
</organism>
<reference evidence="1" key="1">
    <citation type="submission" date="2020-10" db="EMBL/GenBank/DDBJ databases">
        <authorList>
            <person name="Gilroy R."/>
        </authorList>
    </citation>
    <scope>NUCLEOTIDE SEQUENCE</scope>
    <source>
        <strain evidence="1">ChiSxjej2B14-6234</strain>
    </source>
</reference>
<dbReference type="SUPFAM" id="SSF51445">
    <property type="entry name" value="(Trans)glycosidases"/>
    <property type="match status" value="2"/>
</dbReference>
<protein>
    <recommendedName>
        <fullName evidence="3">Glycoside hydrolase family 2 immunoglobulin-like beta-sandwich domain-containing protein</fullName>
    </recommendedName>
</protein>
<accession>A0A9D0ZBJ9</accession>
<dbReference type="Gene3D" id="3.20.20.80">
    <property type="entry name" value="Glycosidases"/>
    <property type="match status" value="1"/>
</dbReference>